<evidence type="ECO:0000313" key="1">
    <source>
        <dbReference type="EMBL" id="MXP75982.1"/>
    </source>
</evidence>
<keyword evidence="2" id="KW-1185">Reference proteome</keyword>
<dbReference type="AlphaFoldDB" id="A0A7X3MGM3"/>
<dbReference type="RefSeq" id="WP_159751158.1">
    <property type="nucleotide sequence ID" value="NZ_WUQX01000001.1"/>
</dbReference>
<accession>A0A7X3MGM3</accession>
<organism evidence="1 2">
    <name type="scientific">Sporofaciens musculi</name>
    <dbReference type="NCBI Taxonomy" id="2681861"/>
    <lineage>
        <taxon>Bacteria</taxon>
        <taxon>Bacillati</taxon>
        <taxon>Bacillota</taxon>
        <taxon>Clostridia</taxon>
        <taxon>Lachnospirales</taxon>
        <taxon>Lachnospiraceae</taxon>
        <taxon>Sporofaciens</taxon>
    </lineage>
</organism>
<sequence length="258" mass="30277">MSESKSCFLCSTTFQLITAMQICYGRREKADLYILPLCPNGSVYRDRIIEVKLFHKVSVIDGDSLSCLYKKQSALRYNINSFLCYLNIKKIVSKMISVDASYDKFYFSSVTPYSKLIQLYFYRYSKKTEIILFDDGEGSYDDPYIIGKLSKADALVRRLFFGYNFSSYDFKRLLYSPELFININGKGYRVDKIKNLFNEVSFARQINFVFDFQKDKAIKEKFIILDVIKNIRFTEKGRRKLEKIYGLICQLVGRKSHN</sequence>
<gene>
    <name evidence="1" type="ORF">GN277_11480</name>
</gene>
<evidence type="ECO:0000313" key="2">
    <source>
        <dbReference type="Proteomes" id="UP000460412"/>
    </source>
</evidence>
<name>A0A7X3MGM3_9FIRM</name>
<reference evidence="1 2" key="1">
    <citation type="submission" date="2019-12" db="EMBL/GenBank/DDBJ databases">
        <title>Sporaefaciens musculi gen. nov., sp. nov., a novel bacterium isolated from the caecum of an obese mouse.</title>
        <authorList>
            <person name="Rasmussen T.S."/>
            <person name="Streidl T."/>
            <person name="Hitch T.C.A."/>
            <person name="Wortmann E."/>
            <person name="Deptula P."/>
            <person name="Hansen M."/>
            <person name="Nielsen D.S."/>
            <person name="Clavel T."/>
            <person name="Vogensen F.K."/>
        </authorList>
    </citation>
    <scope>NUCLEOTIDE SEQUENCE [LARGE SCALE GENOMIC DNA]</scope>
    <source>
        <strain evidence="1 2">WCA-9-b2</strain>
    </source>
</reference>
<dbReference type="Proteomes" id="UP000460412">
    <property type="component" value="Unassembled WGS sequence"/>
</dbReference>
<proteinExistence type="predicted"/>
<comment type="caution">
    <text evidence="1">The sequence shown here is derived from an EMBL/GenBank/DDBJ whole genome shotgun (WGS) entry which is preliminary data.</text>
</comment>
<dbReference type="EMBL" id="WUQX01000001">
    <property type="protein sequence ID" value="MXP75982.1"/>
    <property type="molecule type" value="Genomic_DNA"/>
</dbReference>
<protein>
    <submittedName>
        <fullName evidence="1">Uncharacterized protein</fullName>
    </submittedName>
</protein>